<keyword evidence="3" id="KW-1185">Reference proteome</keyword>
<evidence type="ECO:0000256" key="1">
    <source>
        <dbReference type="SAM" id="MobiDB-lite"/>
    </source>
</evidence>
<accession>A0A8X6WR70</accession>
<evidence type="ECO:0000313" key="3">
    <source>
        <dbReference type="Proteomes" id="UP000886998"/>
    </source>
</evidence>
<sequence>MLGQPTPIDQVHLCRSRLAPILPGPRPRPPTVPPRSARPRPGPSLLGPTSYPMPVEVRSDDSRPPGPRPRSNLRRSNTMLGRVQLHRPSKSGSAGLPRRPIGLVPDHRQASVRSAFVPN</sequence>
<protein>
    <submittedName>
        <fullName evidence="2">Uncharacterized protein</fullName>
    </submittedName>
</protein>
<dbReference type="Proteomes" id="UP000886998">
    <property type="component" value="Unassembled WGS sequence"/>
</dbReference>
<name>A0A8X6WR70_9ARAC</name>
<dbReference type="EMBL" id="BMAV01001591">
    <property type="protein sequence ID" value="GFY39937.1"/>
    <property type="molecule type" value="Genomic_DNA"/>
</dbReference>
<evidence type="ECO:0000313" key="2">
    <source>
        <dbReference type="EMBL" id="GFY39937.1"/>
    </source>
</evidence>
<reference evidence="2" key="1">
    <citation type="submission" date="2020-08" db="EMBL/GenBank/DDBJ databases">
        <title>Multicomponent nature underlies the extraordinary mechanical properties of spider dragline silk.</title>
        <authorList>
            <person name="Kono N."/>
            <person name="Nakamura H."/>
            <person name="Mori M."/>
            <person name="Yoshida Y."/>
            <person name="Ohtoshi R."/>
            <person name="Malay A.D."/>
            <person name="Moran D.A.P."/>
            <person name="Tomita M."/>
            <person name="Numata K."/>
            <person name="Arakawa K."/>
        </authorList>
    </citation>
    <scope>NUCLEOTIDE SEQUENCE</scope>
</reference>
<feature type="region of interest" description="Disordered" evidence="1">
    <location>
        <begin position="17"/>
        <end position="119"/>
    </location>
</feature>
<comment type="caution">
    <text evidence="2">The sequence shown here is derived from an EMBL/GenBank/DDBJ whole genome shotgun (WGS) entry which is preliminary data.</text>
</comment>
<proteinExistence type="predicted"/>
<feature type="compositionally biased region" description="Pro residues" evidence="1">
    <location>
        <begin position="22"/>
        <end position="33"/>
    </location>
</feature>
<dbReference type="AlphaFoldDB" id="A0A8X6WR70"/>
<gene>
    <name evidence="2" type="ORF">TNIN_33881</name>
</gene>
<organism evidence="2 3">
    <name type="scientific">Trichonephila inaurata madagascariensis</name>
    <dbReference type="NCBI Taxonomy" id="2747483"/>
    <lineage>
        <taxon>Eukaryota</taxon>
        <taxon>Metazoa</taxon>
        <taxon>Ecdysozoa</taxon>
        <taxon>Arthropoda</taxon>
        <taxon>Chelicerata</taxon>
        <taxon>Arachnida</taxon>
        <taxon>Araneae</taxon>
        <taxon>Araneomorphae</taxon>
        <taxon>Entelegynae</taxon>
        <taxon>Araneoidea</taxon>
        <taxon>Nephilidae</taxon>
        <taxon>Trichonephila</taxon>
        <taxon>Trichonephila inaurata</taxon>
    </lineage>
</organism>